<name>A0A820KM75_9BILA</name>
<dbReference type="EMBL" id="CAJOAY010021002">
    <property type="protein sequence ID" value="CAF4344721.1"/>
    <property type="molecule type" value="Genomic_DNA"/>
</dbReference>
<dbReference type="Proteomes" id="UP000663881">
    <property type="component" value="Unassembled WGS sequence"/>
</dbReference>
<sequence>MFHQTLEYLSSVPNTSCNRYCNNTFEHTDAQHQFQCGSLTDPSIWAIYDLRSACPSDFTYVTEIKKFIYSHSISLRFCNSSIIKMPKYIVIIIEYIIGLL</sequence>
<organism evidence="1 2">
    <name type="scientific">Adineta steineri</name>
    <dbReference type="NCBI Taxonomy" id="433720"/>
    <lineage>
        <taxon>Eukaryota</taxon>
        <taxon>Metazoa</taxon>
        <taxon>Spiralia</taxon>
        <taxon>Gnathifera</taxon>
        <taxon>Rotifera</taxon>
        <taxon>Eurotatoria</taxon>
        <taxon>Bdelloidea</taxon>
        <taxon>Adinetida</taxon>
        <taxon>Adinetidae</taxon>
        <taxon>Adineta</taxon>
    </lineage>
</organism>
<evidence type="ECO:0000313" key="2">
    <source>
        <dbReference type="Proteomes" id="UP000663881"/>
    </source>
</evidence>
<evidence type="ECO:0000313" key="1">
    <source>
        <dbReference type="EMBL" id="CAF4344721.1"/>
    </source>
</evidence>
<dbReference type="AlphaFoldDB" id="A0A820KM75"/>
<gene>
    <name evidence="1" type="ORF">OKA104_LOCUS48478</name>
</gene>
<protein>
    <submittedName>
        <fullName evidence="1">Uncharacterized protein</fullName>
    </submittedName>
</protein>
<proteinExistence type="predicted"/>
<accession>A0A820KM75</accession>
<reference evidence="1" key="1">
    <citation type="submission" date="2021-02" db="EMBL/GenBank/DDBJ databases">
        <authorList>
            <person name="Nowell W R."/>
        </authorList>
    </citation>
    <scope>NUCLEOTIDE SEQUENCE</scope>
</reference>
<comment type="caution">
    <text evidence="1">The sequence shown here is derived from an EMBL/GenBank/DDBJ whole genome shotgun (WGS) entry which is preliminary data.</text>
</comment>